<keyword evidence="2" id="KW-1185">Reference proteome</keyword>
<dbReference type="WBParaSite" id="sdigi.contig188.g5856.t1">
    <property type="protein sequence ID" value="sdigi.contig188.g5856.t1"/>
    <property type="gene ID" value="sdigi.contig188.g5856"/>
</dbReference>
<reference evidence="3" key="1">
    <citation type="submission" date="2022-11" db="UniProtKB">
        <authorList>
            <consortium name="WormBaseParasite"/>
        </authorList>
    </citation>
    <scope>IDENTIFICATION</scope>
</reference>
<name>A0A915PMQ1_9BILA</name>
<sequence>MITFAITESLEKEWMVKGSLEQIRAARFKRQSATRYMENPHDYELSCGEKKIQEILMKRDLTGKEVLYMLNIKGKDTTVHLEISNSVYWDEKQETRPPDKRMSAATAVSDFHSEVKSDYHHANFVSARSDAVAARGGTSTAEMPPGYPVVAEYTSEIDAASIHAIFYNRFVHFVIKGWTSCPECQRPSEMGDIVPQLYFDGSSDETSEMAKKMENYRDVLRKLHKAYLDNAVLEKKDLDSAVEKLKLTRDNLDLKKKCMELSRENRALKELLKMEP</sequence>
<keyword evidence="1" id="KW-0175">Coiled coil</keyword>
<evidence type="ECO:0000313" key="2">
    <source>
        <dbReference type="Proteomes" id="UP000887581"/>
    </source>
</evidence>
<dbReference type="AlphaFoldDB" id="A0A915PMQ1"/>
<evidence type="ECO:0000256" key="1">
    <source>
        <dbReference type="SAM" id="Coils"/>
    </source>
</evidence>
<protein>
    <submittedName>
        <fullName evidence="3">Uncharacterized protein</fullName>
    </submittedName>
</protein>
<proteinExistence type="predicted"/>
<dbReference type="Proteomes" id="UP000887581">
    <property type="component" value="Unplaced"/>
</dbReference>
<organism evidence="2 3">
    <name type="scientific">Setaria digitata</name>
    <dbReference type="NCBI Taxonomy" id="48799"/>
    <lineage>
        <taxon>Eukaryota</taxon>
        <taxon>Metazoa</taxon>
        <taxon>Ecdysozoa</taxon>
        <taxon>Nematoda</taxon>
        <taxon>Chromadorea</taxon>
        <taxon>Rhabditida</taxon>
        <taxon>Spirurina</taxon>
        <taxon>Spiruromorpha</taxon>
        <taxon>Filarioidea</taxon>
        <taxon>Setariidae</taxon>
        <taxon>Setaria</taxon>
    </lineage>
</organism>
<accession>A0A915PMQ1</accession>
<feature type="coiled-coil region" evidence="1">
    <location>
        <begin position="228"/>
        <end position="271"/>
    </location>
</feature>
<evidence type="ECO:0000313" key="3">
    <source>
        <dbReference type="WBParaSite" id="sdigi.contig188.g5856.t1"/>
    </source>
</evidence>